<proteinExistence type="predicted"/>
<accession>A0A0N5AGU5</accession>
<dbReference type="Proteomes" id="UP000046393">
    <property type="component" value="Unplaced"/>
</dbReference>
<evidence type="ECO:0000313" key="2">
    <source>
        <dbReference type="WBParaSite" id="SMUV_0000356801-mRNA-1"/>
    </source>
</evidence>
<evidence type="ECO:0000313" key="1">
    <source>
        <dbReference type="Proteomes" id="UP000046393"/>
    </source>
</evidence>
<dbReference type="WBParaSite" id="SMUV_0000356801-mRNA-1">
    <property type="protein sequence ID" value="SMUV_0000356801-mRNA-1"/>
    <property type="gene ID" value="SMUV_0000356801"/>
</dbReference>
<name>A0A0N5AGU5_9BILA</name>
<sequence length="217" mass="25702">MNSNFFVCVSSSKTIAILQYPAFHNILLYLIAKLFASITKHRFIYIYHCLCYRLQSCFQLKPEYDDNCLSALTANDTQEIVAFCAAYLTMCKDIMDSRHFYVFNRPNYSAYCSVNLERFEYVCPEPFRFGKYTEQATKFCERYMSRCPSNQVPHKPVYFKKEKHIYIREVEYICSSLKNFASTYCIRPTVLKVMKYLMICGFYKQKCIDVYSTVIYA</sequence>
<dbReference type="AlphaFoldDB" id="A0A0N5AGU5"/>
<protein>
    <submittedName>
        <fullName evidence="2">Leishmanolysin-like peptidase</fullName>
    </submittedName>
</protein>
<organism evidence="1 2">
    <name type="scientific">Syphacia muris</name>
    <dbReference type="NCBI Taxonomy" id="451379"/>
    <lineage>
        <taxon>Eukaryota</taxon>
        <taxon>Metazoa</taxon>
        <taxon>Ecdysozoa</taxon>
        <taxon>Nematoda</taxon>
        <taxon>Chromadorea</taxon>
        <taxon>Rhabditida</taxon>
        <taxon>Spirurina</taxon>
        <taxon>Oxyuridomorpha</taxon>
        <taxon>Oxyuroidea</taxon>
        <taxon>Oxyuridae</taxon>
        <taxon>Syphacia</taxon>
    </lineage>
</organism>
<reference evidence="2" key="1">
    <citation type="submission" date="2017-02" db="UniProtKB">
        <authorList>
            <consortium name="WormBaseParasite"/>
        </authorList>
    </citation>
    <scope>IDENTIFICATION</scope>
</reference>
<keyword evidence="1" id="KW-1185">Reference proteome</keyword>